<dbReference type="Pfam" id="PF05043">
    <property type="entry name" value="Mga"/>
    <property type="match status" value="1"/>
</dbReference>
<reference evidence="4 5" key="1">
    <citation type="submission" date="2017-05" db="EMBL/GenBank/DDBJ databases">
        <title>The Genome Sequence of Enterococcus sp. 10A9_DIV0425.</title>
        <authorList>
            <consortium name="The Broad Institute Genomics Platform"/>
            <consortium name="The Broad Institute Genomic Center for Infectious Diseases"/>
            <person name="Earl A."/>
            <person name="Manson A."/>
            <person name="Schwartman J."/>
            <person name="Gilmore M."/>
            <person name="Abouelleil A."/>
            <person name="Cao P."/>
            <person name="Chapman S."/>
            <person name="Cusick C."/>
            <person name="Shea T."/>
            <person name="Young S."/>
            <person name="Neafsey D."/>
            <person name="Nusbaum C."/>
            <person name="Birren B."/>
        </authorList>
    </citation>
    <scope>NUCLEOTIDE SEQUENCE [LARGE SCALE GENOMIC DNA]</scope>
    <source>
        <strain evidence="4 5">10A9_DIV0425</strain>
    </source>
</reference>
<dbReference type="RefSeq" id="WP_086284457.1">
    <property type="nucleotide sequence ID" value="NZ_NGMO01000002.1"/>
</dbReference>
<dbReference type="InterPro" id="IPR007737">
    <property type="entry name" value="Mga_HTH"/>
</dbReference>
<sequence length="486" mass="57141">MKLEELLDKKEQMQIEIIRTLVLNGGSASINELREHVKLSKSAFDQYIEDIALIGAMMKKKVDIQKNEFQAILVLDDTMSLEKITLFLVQQSLKFRILCYLLEHQQVSSVRLATVFNISESSVFRKFKELNRLLKEFSLKIKNGQLDGEELQIRYFYYSLFQFLPESQRPTYIQETPEKRPLILGLERVLKTTISSEASIKIASWLGITRKRLLSDKKKFSILKEKKTLYQKDRLYQAIDSVISLYLSRTAADITSYETMLFYSFLVSFAVLEEETFYQYDLTRSKKLPTAILDTYIRETMLWHYRPRRLKIKEEKAVGYQLAQINNELYFFQGHITIYDQPHLLTQQQRMLGDSLSQLLDLLKKTTIEQLPEKQLTETMLDHLMSQYANILMMIDFYIEKKVSVGIDLHTLPICRVAFQQFLIRELKGISGVEIEEIQPEKTYDLIITFNHERSGQNYYYLSEFASSFDILRLKQKIEGEIKAKN</sequence>
<name>A0A242K0N7_9ENTE</name>
<dbReference type="EMBL" id="NGMO01000002">
    <property type="protein sequence ID" value="OTP11221.1"/>
    <property type="molecule type" value="Genomic_DNA"/>
</dbReference>
<evidence type="ECO:0000256" key="1">
    <source>
        <dbReference type="ARBA" id="ARBA00023015"/>
    </source>
</evidence>
<organism evidence="4 5">
    <name type="scientific">Candidatus Enterococcus wittei</name>
    <dbReference type="NCBI Taxonomy" id="1987383"/>
    <lineage>
        <taxon>Bacteria</taxon>
        <taxon>Bacillati</taxon>
        <taxon>Bacillota</taxon>
        <taxon>Bacilli</taxon>
        <taxon>Lactobacillales</taxon>
        <taxon>Enterococcaceae</taxon>
        <taxon>Enterococcus</taxon>
    </lineage>
</organism>
<evidence type="ECO:0000259" key="3">
    <source>
        <dbReference type="Pfam" id="PF05043"/>
    </source>
</evidence>
<accession>A0A242K0N7</accession>
<keyword evidence="5" id="KW-1185">Reference proteome</keyword>
<protein>
    <recommendedName>
        <fullName evidence="3">Mga helix-turn-helix domain-containing protein</fullName>
    </recommendedName>
</protein>
<dbReference type="Proteomes" id="UP000194933">
    <property type="component" value="Unassembled WGS sequence"/>
</dbReference>
<keyword evidence="1" id="KW-0805">Transcription regulation</keyword>
<dbReference type="Gene3D" id="1.10.10.10">
    <property type="entry name" value="Winged helix-like DNA-binding domain superfamily/Winged helix DNA-binding domain"/>
    <property type="match status" value="1"/>
</dbReference>
<dbReference type="InterPro" id="IPR050661">
    <property type="entry name" value="BglG_antiterminators"/>
</dbReference>
<evidence type="ECO:0000313" key="5">
    <source>
        <dbReference type="Proteomes" id="UP000194933"/>
    </source>
</evidence>
<keyword evidence="2" id="KW-0804">Transcription</keyword>
<comment type="caution">
    <text evidence="4">The sequence shown here is derived from an EMBL/GenBank/DDBJ whole genome shotgun (WGS) entry which is preliminary data.</text>
</comment>
<dbReference type="PANTHER" id="PTHR30185:SF18">
    <property type="entry name" value="TRANSCRIPTIONAL REGULATOR MTLR"/>
    <property type="match status" value="1"/>
</dbReference>
<dbReference type="STRING" id="1987383.A5844_001355"/>
<evidence type="ECO:0000313" key="4">
    <source>
        <dbReference type="EMBL" id="OTP11221.1"/>
    </source>
</evidence>
<evidence type="ECO:0000256" key="2">
    <source>
        <dbReference type="ARBA" id="ARBA00023163"/>
    </source>
</evidence>
<feature type="domain" description="Mga helix-turn-helix" evidence="3">
    <location>
        <begin position="78"/>
        <end position="161"/>
    </location>
</feature>
<dbReference type="InterPro" id="IPR036388">
    <property type="entry name" value="WH-like_DNA-bd_sf"/>
</dbReference>
<dbReference type="AlphaFoldDB" id="A0A242K0N7"/>
<proteinExistence type="predicted"/>
<gene>
    <name evidence="4" type="ORF">A5844_001355</name>
</gene>
<dbReference type="PANTHER" id="PTHR30185">
    <property type="entry name" value="CRYPTIC BETA-GLUCOSIDE BGL OPERON ANTITERMINATOR"/>
    <property type="match status" value="1"/>
</dbReference>